<name>A0ABW1ENB1_9BACT</name>
<evidence type="ECO:0000313" key="6">
    <source>
        <dbReference type="EMBL" id="MFC5865533.1"/>
    </source>
</evidence>
<dbReference type="InterPro" id="IPR007365">
    <property type="entry name" value="TFR-like_dimer_dom"/>
</dbReference>
<dbReference type="InterPro" id="IPR036757">
    <property type="entry name" value="TFR-like_dimer_dom_sf"/>
</dbReference>
<reference evidence="7" key="1">
    <citation type="journal article" date="2019" name="Int. J. Syst. Evol. Microbiol.">
        <title>The Global Catalogue of Microorganisms (GCM) 10K type strain sequencing project: providing services to taxonomists for standard genome sequencing and annotation.</title>
        <authorList>
            <consortium name="The Broad Institute Genomics Platform"/>
            <consortium name="The Broad Institute Genome Sequencing Center for Infectious Disease"/>
            <person name="Wu L."/>
            <person name="Ma J."/>
        </authorList>
    </citation>
    <scope>NUCLEOTIDE SEQUENCE [LARGE SCALE GENOMIC DNA]</scope>
    <source>
        <strain evidence="7">JCM 4087</strain>
    </source>
</reference>
<dbReference type="CDD" id="cd08022">
    <property type="entry name" value="M28_PSMA_like"/>
    <property type="match status" value="1"/>
</dbReference>
<dbReference type="EMBL" id="JBHSPH010000020">
    <property type="protein sequence ID" value="MFC5865533.1"/>
    <property type="molecule type" value="Genomic_DNA"/>
</dbReference>
<feature type="region of interest" description="Disordered" evidence="2">
    <location>
        <begin position="240"/>
        <end position="264"/>
    </location>
</feature>
<comment type="caution">
    <text evidence="6">The sequence shown here is derived from an EMBL/GenBank/DDBJ whole genome shotgun (WGS) entry which is preliminary data.</text>
</comment>
<dbReference type="PANTHER" id="PTHR10404">
    <property type="entry name" value="N-ACETYLATED-ALPHA-LINKED ACIDIC DIPEPTIDASE"/>
    <property type="match status" value="1"/>
</dbReference>
<evidence type="ECO:0000256" key="1">
    <source>
        <dbReference type="ARBA" id="ARBA00005634"/>
    </source>
</evidence>
<dbReference type="CDD" id="cd02121">
    <property type="entry name" value="PA_GCPII_like"/>
    <property type="match status" value="1"/>
</dbReference>
<evidence type="ECO:0000259" key="3">
    <source>
        <dbReference type="Pfam" id="PF02225"/>
    </source>
</evidence>
<evidence type="ECO:0000256" key="2">
    <source>
        <dbReference type="SAM" id="MobiDB-lite"/>
    </source>
</evidence>
<proteinExistence type="inferred from homology"/>
<dbReference type="InterPro" id="IPR039373">
    <property type="entry name" value="Peptidase_M28B"/>
</dbReference>
<dbReference type="Pfam" id="PF02225">
    <property type="entry name" value="PA"/>
    <property type="match status" value="1"/>
</dbReference>
<dbReference type="Gene3D" id="1.20.930.40">
    <property type="entry name" value="Transferrin receptor-like, dimerisation domain"/>
    <property type="match status" value="1"/>
</dbReference>
<dbReference type="PANTHER" id="PTHR10404:SF46">
    <property type="entry name" value="VACUOLAR PROTEIN SORTING-ASSOCIATED PROTEIN 70"/>
    <property type="match status" value="1"/>
</dbReference>
<dbReference type="RefSeq" id="WP_263341753.1">
    <property type="nucleotide sequence ID" value="NZ_JAGSYH010000008.1"/>
</dbReference>
<dbReference type="Gene3D" id="3.50.30.30">
    <property type="match status" value="1"/>
</dbReference>
<dbReference type="Pfam" id="PF04389">
    <property type="entry name" value="Peptidase_M28"/>
    <property type="match status" value="1"/>
</dbReference>
<gene>
    <name evidence="6" type="ORF">ACFPT7_24720</name>
</gene>
<dbReference type="SUPFAM" id="SSF52025">
    <property type="entry name" value="PA domain"/>
    <property type="match status" value="1"/>
</dbReference>
<keyword evidence="7" id="KW-1185">Reference proteome</keyword>
<dbReference type="SUPFAM" id="SSF53187">
    <property type="entry name" value="Zn-dependent exopeptidases"/>
    <property type="match status" value="1"/>
</dbReference>
<protein>
    <submittedName>
        <fullName evidence="6">M28 family metallopeptidase</fullName>
    </submittedName>
</protein>
<feature type="domain" description="Transferrin receptor-like dimerisation" evidence="4">
    <location>
        <begin position="640"/>
        <end position="755"/>
    </location>
</feature>
<dbReference type="Proteomes" id="UP001596091">
    <property type="component" value="Unassembled WGS sequence"/>
</dbReference>
<evidence type="ECO:0000259" key="4">
    <source>
        <dbReference type="Pfam" id="PF04253"/>
    </source>
</evidence>
<dbReference type="SUPFAM" id="SSF47672">
    <property type="entry name" value="Transferrin receptor-like dimerisation domain"/>
    <property type="match status" value="1"/>
</dbReference>
<evidence type="ECO:0000313" key="7">
    <source>
        <dbReference type="Proteomes" id="UP001596091"/>
    </source>
</evidence>
<dbReference type="Gene3D" id="3.40.630.10">
    <property type="entry name" value="Zn peptidases"/>
    <property type="match status" value="1"/>
</dbReference>
<feature type="domain" description="Peptidase M28" evidence="5">
    <location>
        <begin position="344"/>
        <end position="543"/>
    </location>
</feature>
<dbReference type="Pfam" id="PF04253">
    <property type="entry name" value="TFR_dimer"/>
    <property type="match status" value="1"/>
</dbReference>
<accession>A0ABW1ENB1</accession>
<comment type="similarity">
    <text evidence="1">Belongs to the peptidase M28 family. M28B subfamily.</text>
</comment>
<dbReference type="InterPro" id="IPR003137">
    <property type="entry name" value="PA_domain"/>
</dbReference>
<dbReference type="InterPro" id="IPR046450">
    <property type="entry name" value="PA_dom_sf"/>
</dbReference>
<sequence length="772" mass="84486">MIRSRLLAFALTPSLIPGLILSPMMAIAQQPGEASRAMSPLDGYSRTTSDAERSWEEKFQALPQPDNVRENMRRLSARPHHVGSPYDKDNAEWMLSKFKEWGFDAQIENFYVLFPTPKERLVELIEPTKFTASLKEPPIPEDPTSNQTSEQLPTYNAYSADGDVTGPLVYVNYGTREDYEELDRLGISVKGAVVIARYGAAWRGIKPKVAAEHGAVGCIIYSDPANDGYGVADSYPKGAGRPKDGVQRGGVNDTDFPGDPLTPGVGATKDAKRLDIKDTPIITKIPVIPISYADATPLLQAITGRVAPANWRGGLPITYHIGPGTAKVHMKMYSNWDIKTLYDVIAKIPGSTEPDEWVIRGNHHDAWVNGASDPVSGAAAELEEARSLGELLKQGWKPRRTIVYCVWDGEEPGLLGSTEWVETHADELRQKGVMYLNSDSNGRGYAFLEGSHGLEHFINGVASNVKDPEKGISILERRRLLEISRAHGAERAEARNRPDLRLGALGDGSDYVSFQDFVGIPSLDLGFGGEDRGSQYHSIYDDFYWYTHFGDTNFVYGRALAQFAGTAMMRMADAELLPYNFANTADTVGTYVDQVKSLLKSEQDEISEKDKEIDEGVFTAISDPKNPIAAPKHEDLPPFLNFAPLENGSAALTASAKAYEAAFKAAEAHGGESLDLPSIDKVNQILMQTERGYFDPKGLPGRSYFKHQLYAPGAYTGYGVKTLPAIREAIEQRKWSIADASTLSVGKVLDNESKIIDSATDALKAEAATGGN</sequence>
<dbReference type="InterPro" id="IPR007484">
    <property type="entry name" value="Peptidase_M28"/>
</dbReference>
<evidence type="ECO:0000259" key="5">
    <source>
        <dbReference type="Pfam" id="PF04389"/>
    </source>
</evidence>
<organism evidence="6 7">
    <name type="scientific">Acidicapsa dinghuensis</name>
    <dbReference type="NCBI Taxonomy" id="2218256"/>
    <lineage>
        <taxon>Bacteria</taxon>
        <taxon>Pseudomonadati</taxon>
        <taxon>Acidobacteriota</taxon>
        <taxon>Terriglobia</taxon>
        <taxon>Terriglobales</taxon>
        <taxon>Acidobacteriaceae</taxon>
        <taxon>Acidicapsa</taxon>
    </lineage>
</organism>
<feature type="domain" description="PA" evidence="3">
    <location>
        <begin position="164"/>
        <end position="238"/>
    </location>
</feature>